<sequence length="311" mass="34404">MFQRRTSDASRQSRSGARSVATWYRSGGLSSIIFALPLVLIFLYFSWGPIVRGLVLSFQKNNLVQAPEWVGMANFSYVLTDPQLPQAAINTLYFAFLALIFGFPVPLFLAVFVSELRRTGWLYNMLSYLPAVVPPVAAILLWKFFYDPSGTGVFNTILGWFGIGPFAWLNSQSLAMPAIVLEATWAGAGATSIIYLAALTGVRTELYEAAELDGAGIWRRIWHVTLPQIRGIILIMMLLQLIGTFQVFTEPFLFTGGGPNNATTTILLLIYRYAFINGDFGAATALSVLLAGVLCLLSVVYHFVTRRWSTT</sequence>
<evidence type="ECO:0000256" key="3">
    <source>
        <dbReference type="ARBA" id="ARBA00022475"/>
    </source>
</evidence>
<keyword evidence="2 7" id="KW-0813">Transport</keyword>
<accession>A0A7X5VEH0</accession>
<gene>
    <name evidence="9" type="ORF">BJY22_005384</name>
</gene>
<feature type="transmembrane region" description="Helical" evidence="7">
    <location>
        <begin position="229"/>
        <end position="248"/>
    </location>
</feature>
<feature type="transmembrane region" description="Helical" evidence="7">
    <location>
        <begin position="92"/>
        <end position="113"/>
    </location>
</feature>
<proteinExistence type="inferred from homology"/>
<dbReference type="AlphaFoldDB" id="A0A7X5VEH0"/>
<dbReference type="InterPro" id="IPR000515">
    <property type="entry name" value="MetI-like"/>
</dbReference>
<evidence type="ECO:0000256" key="5">
    <source>
        <dbReference type="ARBA" id="ARBA00022989"/>
    </source>
</evidence>
<dbReference type="PANTHER" id="PTHR30193">
    <property type="entry name" value="ABC TRANSPORTER PERMEASE PROTEIN"/>
    <property type="match status" value="1"/>
</dbReference>
<protein>
    <submittedName>
        <fullName evidence="9">Multiple sugar transport system permease protein</fullName>
    </submittedName>
</protein>
<dbReference type="Pfam" id="PF00528">
    <property type="entry name" value="BPD_transp_1"/>
    <property type="match status" value="1"/>
</dbReference>
<keyword evidence="6 7" id="KW-0472">Membrane</keyword>
<dbReference type="Gene3D" id="1.10.3720.10">
    <property type="entry name" value="MetI-like"/>
    <property type="match status" value="1"/>
</dbReference>
<evidence type="ECO:0000313" key="10">
    <source>
        <dbReference type="Proteomes" id="UP000555407"/>
    </source>
</evidence>
<name>A0A7X5VEH0_9ACTN</name>
<dbReference type="CDD" id="cd06261">
    <property type="entry name" value="TM_PBP2"/>
    <property type="match status" value="1"/>
</dbReference>
<keyword evidence="5 7" id="KW-1133">Transmembrane helix</keyword>
<keyword evidence="3" id="KW-1003">Cell membrane</keyword>
<comment type="subcellular location">
    <subcellularLocation>
        <location evidence="1 7">Cell membrane</location>
        <topology evidence="1 7">Multi-pass membrane protein</topology>
    </subcellularLocation>
</comment>
<dbReference type="PROSITE" id="PS50928">
    <property type="entry name" value="ABC_TM1"/>
    <property type="match status" value="1"/>
</dbReference>
<evidence type="ECO:0000256" key="1">
    <source>
        <dbReference type="ARBA" id="ARBA00004651"/>
    </source>
</evidence>
<evidence type="ECO:0000313" key="9">
    <source>
        <dbReference type="EMBL" id="NIK59667.1"/>
    </source>
</evidence>
<dbReference type="InterPro" id="IPR035906">
    <property type="entry name" value="MetI-like_sf"/>
</dbReference>
<dbReference type="GO" id="GO:0005886">
    <property type="term" value="C:plasma membrane"/>
    <property type="evidence" value="ECO:0007669"/>
    <property type="project" value="UniProtKB-SubCell"/>
</dbReference>
<dbReference type="InterPro" id="IPR051393">
    <property type="entry name" value="ABC_transporter_permease"/>
</dbReference>
<dbReference type="Proteomes" id="UP000555407">
    <property type="component" value="Unassembled WGS sequence"/>
</dbReference>
<dbReference type="EMBL" id="JAASRO010000001">
    <property type="protein sequence ID" value="NIK59667.1"/>
    <property type="molecule type" value="Genomic_DNA"/>
</dbReference>
<evidence type="ECO:0000256" key="6">
    <source>
        <dbReference type="ARBA" id="ARBA00023136"/>
    </source>
</evidence>
<evidence type="ECO:0000256" key="7">
    <source>
        <dbReference type="RuleBase" id="RU363032"/>
    </source>
</evidence>
<keyword evidence="9" id="KW-0762">Sugar transport</keyword>
<reference evidence="9 10" key="1">
    <citation type="submission" date="2020-03" db="EMBL/GenBank/DDBJ databases">
        <title>Sequencing the genomes of 1000 actinobacteria strains.</title>
        <authorList>
            <person name="Klenk H.-P."/>
        </authorList>
    </citation>
    <scope>NUCLEOTIDE SEQUENCE [LARGE SCALE GENOMIC DNA]</scope>
    <source>
        <strain evidence="9 10">DSM 45490</strain>
    </source>
</reference>
<feature type="transmembrane region" description="Helical" evidence="7">
    <location>
        <begin position="125"/>
        <end position="146"/>
    </location>
</feature>
<feature type="transmembrane region" description="Helical" evidence="7">
    <location>
        <begin position="21"/>
        <end position="47"/>
    </location>
</feature>
<dbReference type="GO" id="GO:0055085">
    <property type="term" value="P:transmembrane transport"/>
    <property type="evidence" value="ECO:0007669"/>
    <property type="project" value="InterPro"/>
</dbReference>
<evidence type="ECO:0000256" key="4">
    <source>
        <dbReference type="ARBA" id="ARBA00022692"/>
    </source>
</evidence>
<comment type="caution">
    <text evidence="9">The sequence shown here is derived from an EMBL/GenBank/DDBJ whole genome shotgun (WGS) entry which is preliminary data.</text>
</comment>
<evidence type="ECO:0000256" key="2">
    <source>
        <dbReference type="ARBA" id="ARBA00022448"/>
    </source>
</evidence>
<evidence type="ECO:0000259" key="8">
    <source>
        <dbReference type="PROSITE" id="PS50928"/>
    </source>
</evidence>
<feature type="domain" description="ABC transmembrane type-1" evidence="8">
    <location>
        <begin position="88"/>
        <end position="301"/>
    </location>
</feature>
<feature type="transmembrane region" description="Helical" evidence="7">
    <location>
        <begin position="280"/>
        <end position="304"/>
    </location>
</feature>
<dbReference type="PANTHER" id="PTHR30193:SF41">
    <property type="entry name" value="DIACETYLCHITOBIOSE UPTAKE SYSTEM PERMEASE PROTEIN NGCF"/>
    <property type="match status" value="1"/>
</dbReference>
<dbReference type="RefSeq" id="WP_167211811.1">
    <property type="nucleotide sequence ID" value="NZ_JAASRO010000001.1"/>
</dbReference>
<keyword evidence="10" id="KW-1185">Reference proteome</keyword>
<comment type="similarity">
    <text evidence="7">Belongs to the binding-protein-dependent transport system permease family.</text>
</comment>
<keyword evidence="4 7" id="KW-0812">Transmembrane</keyword>
<organism evidence="9 10">
    <name type="scientific">Kribbella shirazensis</name>
    <dbReference type="NCBI Taxonomy" id="1105143"/>
    <lineage>
        <taxon>Bacteria</taxon>
        <taxon>Bacillati</taxon>
        <taxon>Actinomycetota</taxon>
        <taxon>Actinomycetes</taxon>
        <taxon>Propionibacteriales</taxon>
        <taxon>Kribbellaceae</taxon>
        <taxon>Kribbella</taxon>
    </lineage>
</organism>
<dbReference type="SUPFAM" id="SSF161098">
    <property type="entry name" value="MetI-like"/>
    <property type="match status" value="1"/>
</dbReference>